<dbReference type="Gene3D" id="3.90.1310.10">
    <property type="entry name" value="Penicillin-binding protein 2a (Domain 2)"/>
    <property type="match status" value="1"/>
</dbReference>
<accession>A0A6L2R616</accession>
<evidence type="ECO:0000256" key="11">
    <source>
        <dbReference type="ARBA" id="ARBA00022989"/>
    </source>
</evidence>
<evidence type="ECO:0000256" key="1">
    <source>
        <dbReference type="ARBA" id="ARBA00004167"/>
    </source>
</evidence>
<keyword evidence="12 14" id="KW-0472">Membrane</keyword>
<evidence type="ECO:0000313" key="17">
    <source>
        <dbReference type="EMBL" id="GFH63000.1"/>
    </source>
</evidence>
<gene>
    <name evidence="17" type="primary">mrdA</name>
    <name evidence="17" type="ORF">ZNDK_0771</name>
</gene>
<evidence type="ECO:0000256" key="5">
    <source>
        <dbReference type="ARBA" id="ARBA00022645"/>
    </source>
</evidence>
<name>A0A6L2R616_9BACT</name>
<evidence type="ECO:0000259" key="16">
    <source>
        <dbReference type="Pfam" id="PF03717"/>
    </source>
</evidence>
<dbReference type="GO" id="GO:0005886">
    <property type="term" value="C:plasma membrane"/>
    <property type="evidence" value="ECO:0007669"/>
    <property type="project" value="UniProtKB-SubCell"/>
</dbReference>
<dbReference type="PANTHER" id="PTHR30627:SF2">
    <property type="entry name" value="PEPTIDOGLYCAN D,D-TRANSPEPTIDASE MRDA"/>
    <property type="match status" value="1"/>
</dbReference>
<keyword evidence="13" id="KW-0961">Cell wall biogenesis/degradation</keyword>
<dbReference type="GO" id="GO:0008360">
    <property type="term" value="P:regulation of cell shape"/>
    <property type="evidence" value="ECO:0007669"/>
    <property type="project" value="UniProtKB-KW"/>
</dbReference>
<keyword evidence="5" id="KW-0121">Carboxypeptidase</keyword>
<dbReference type="InterPro" id="IPR050515">
    <property type="entry name" value="Beta-lactam/transpept"/>
</dbReference>
<dbReference type="InterPro" id="IPR017790">
    <property type="entry name" value="Penicillin-binding_protein_2"/>
</dbReference>
<dbReference type="InterPro" id="IPR036138">
    <property type="entry name" value="PBP_dimer_sf"/>
</dbReference>
<evidence type="ECO:0000259" key="15">
    <source>
        <dbReference type="Pfam" id="PF00905"/>
    </source>
</evidence>
<evidence type="ECO:0000256" key="3">
    <source>
        <dbReference type="ARBA" id="ARBA00022475"/>
    </source>
</evidence>
<evidence type="ECO:0000256" key="9">
    <source>
        <dbReference type="ARBA" id="ARBA00022960"/>
    </source>
</evidence>
<sequence length="632" mass="70539">MEADSNNFMLGESQRQKGLRPWIKTYVETERHQPPRFGVFLLQGLVGLLFFVVVTRLWYLQIHRGAEFSRQAQENRLRYERIFAPRGRILDETGRVLADNRIAYGLSLLREDCHDIPATLAQISAFFRLPLPQIWDKYQQDRIKMKPYEPILMLTDIPFDQVARIASDIPDWPGLELVVRSKRSYPEKDLFAHILGYVAEVNEKEMAADLSLEMGDLAGKQGLELELEKQLRGRKGLYVVEVDAHARVLNKTLNQEPQSGREVRLSLNTALQQAAWDALGGEAGCIVVMEPDTGKLRALVTSPAYDNNLFAAGISKRDWEALRTSNRFPLQNRVIQSVYPPGSVWKLIMASLFLERGINPRETVHCAGEVKLGNQIFRCWKREGHGSMDMENAVIHSCDVYFYLMSERVGIDKIEAFAKDFGFGRPTGIDLPHEKSGLVPSRSWKKRQFGRGWAGGETYNVSIGQGYTLVTPLQIAVFVSALLNGGDLLKPQLLDNVPRESAGRVPAKAETLNFVANAMRKAVSGGTAHVVSRKDADMGGKTGTAQVVKLKMAAGDRRLRASEMEYAQRDHAWIATFGIKNGKSYVVVVMVEHGGGGSSVAGPVAAKIYDHLFDGSAKTKFAQRPLQNGQTN</sequence>
<dbReference type="GO" id="GO:0016740">
    <property type="term" value="F:transferase activity"/>
    <property type="evidence" value="ECO:0007669"/>
    <property type="project" value="UniProtKB-KW"/>
</dbReference>
<dbReference type="SUPFAM" id="SSF56601">
    <property type="entry name" value="beta-lactamase/transpeptidase-like"/>
    <property type="match status" value="1"/>
</dbReference>
<evidence type="ECO:0000256" key="6">
    <source>
        <dbReference type="ARBA" id="ARBA00022670"/>
    </source>
</evidence>
<keyword evidence="4" id="KW-0997">Cell inner membrane</keyword>
<dbReference type="Pfam" id="PF00905">
    <property type="entry name" value="Transpeptidase"/>
    <property type="match status" value="1"/>
</dbReference>
<keyword evidence="10" id="KW-0573">Peptidoglycan synthesis</keyword>
<keyword evidence="7 14" id="KW-0812">Transmembrane</keyword>
<dbReference type="Gene3D" id="3.40.710.10">
    <property type="entry name" value="DD-peptidase/beta-lactamase superfamily"/>
    <property type="match status" value="1"/>
</dbReference>
<dbReference type="NCBIfam" id="TIGR03423">
    <property type="entry name" value="pbp2_mrdA"/>
    <property type="match status" value="1"/>
</dbReference>
<protein>
    <submittedName>
        <fullName evidence="17">Peptidoglycan glycosyltransferase MrdA</fullName>
    </submittedName>
</protein>
<dbReference type="SUPFAM" id="SSF56519">
    <property type="entry name" value="Penicillin binding protein dimerisation domain"/>
    <property type="match status" value="1"/>
</dbReference>
<dbReference type="GO" id="GO:0071972">
    <property type="term" value="F:peptidoglycan L,D-transpeptidase activity"/>
    <property type="evidence" value="ECO:0007669"/>
    <property type="project" value="TreeGrafter"/>
</dbReference>
<evidence type="ECO:0000256" key="7">
    <source>
        <dbReference type="ARBA" id="ARBA00022692"/>
    </source>
</evidence>
<evidence type="ECO:0000313" key="18">
    <source>
        <dbReference type="Proteomes" id="UP000505077"/>
    </source>
</evidence>
<feature type="domain" description="Penicillin-binding protein dimerisation" evidence="16">
    <location>
        <begin position="82"/>
        <end position="251"/>
    </location>
</feature>
<proteinExistence type="predicted"/>
<dbReference type="GO" id="GO:0009252">
    <property type="term" value="P:peptidoglycan biosynthetic process"/>
    <property type="evidence" value="ECO:0007669"/>
    <property type="project" value="UniProtKB-KW"/>
</dbReference>
<dbReference type="GO" id="GO:0071555">
    <property type="term" value="P:cell wall organization"/>
    <property type="evidence" value="ECO:0007669"/>
    <property type="project" value="UniProtKB-KW"/>
</dbReference>
<feature type="domain" description="Penicillin-binding protein transpeptidase" evidence="15">
    <location>
        <begin position="284"/>
        <end position="609"/>
    </location>
</feature>
<keyword evidence="11 14" id="KW-1133">Transmembrane helix</keyword>
<keyword evidence="17" id="KW-0808">Transferase</keyword>
<dbReference type="InterPro" id="IPR005311">
    <property type="entry name" value="PBP_dimer"/>
</dbReference>
<evidence type="ECO:0000256" key="2">
    <source>
        <dbReference type="ARBA" id="ARBA00004236"/>
    </source>
</evidence>
<dbReference type="GO" id="GO:0006508">
    <property type="term" value="P:proteolysis"/>
    <property type="evidence" value="ECO:0007669"/>
    <property type="project" value="UniProtKB-KW"/>
</dbReference>
<dbReference type="GO" id="GO:0009002">
    <property type="term" value="F:serine-type D-Ala-D-Ala carboxypeptidase activity"/>
    <property type="evidence" value="ECO:0007669"/>
    <property type="project" value="InterPro"/>
</dbReference>
<evidence type="ECO:0000256" key="14">
    <source>
        <dbReference type="SAM" id="Phobius"/>
    </source>
</evidence>
<feature type="transmembrane region" description="Helical" evidence="14">
    <location>
        <begin position="37"/>
        <end position="60"/>
    </location>
</feature>
<keyword evidence="8" id="KW-0378">Hydrolase</keyword>
<evidence type="ECO:0000256" key="12">
    <source>
        <dbReference type="ARBA" id="ARBA00023136"/>
    </source>
</evidence>
<keyword evidence="9" id="KW-0133">Cell shape</keyword>
<dbReference type="PANTHER" id="PTHR30627">
    <property type="entry name" value="PEPTIDOGLYCAN D,D-TRANSPEPTIDASE"/>
    <property type="match status" value="1"/>
</dbReference>
<dbReference type="GO" id="GO:0008658">
    <property type="term" value="F:penicillin binding"/>
    <property type="evidence" value="ECO:0007669"/>
    <property type="project" value="InterPro"/>
</dbReference>
<dbReference type="AlphaFoldDB" id="A0A6L2R616"/>
<evidence type="ECO:0000256" key="8">
    <source>
        <dbReference type="ARBA" id="ARBA00022801"/>
    </source>
</evidence>
<dbReference type="InterPro" id="IPR001460">
    <property type="entry name" value="PCN-bd_Tpept"/>
</dbReference>
<comment type="caution">
    <text evidence="17">The sequence shown here is derived from an EMBL/GenBank/DDBJ whole genome shotgun (WGS) entry which is preliminary data.</text>
</comment>
<evidence type="ECO:0000256" key="10">
    <source>
        <dbReference type="ARBA" id="ARBA00022984"/>
    </source>
</evidence>
<dbReference type="Pfam" id="PF03717">
    <property type="entry name" value="PBP_dimer"/>
    <property type="match status" value="1"/>
</dbReference>
<keyword evidence="3" id="KW-1003">Cell membrane</keyword>
<dbReference type="Proteomes" id="UP000505077">
    <property type="component" value="Unassembled WGS sequence"/>
</dbReference>
<evidence type="ECO:0000256" key="13">
    <source>
        <dbReference type="ARBA" id="ARBA00023316"/>
    </source>
</evidence>
<evidence type="ECO:0000256" key="4">
    <source>
        <dbReference type="ARBA" id="ARBA00022519"/>
    </source>
</evidence>
<comment type="subcellular location">
    <subcellularLocation>
        <location evidence="2">Cell membrane</location>
    </subcellularLocation>
    <subcellularLocation>
        <location evidence="1">Membrane</location>
        <topology evidence="1">Single-pass membrane protein</topology>
    </subcellularLocation>
</comment>
<reference evidence="17 18" key="1">
    <citation type="journal article" date="2020" name="ISME J.">
        <title>Parallel Reductive Genome Evolution in Desulfovibrio Ectosymbionts Independently Acquired by Trichonympha Protists in the Termite Gut.</title>
        <authorList>
            <person name="Takeuchi M."/>
            <person name="Kuwahara H."/>
            <person name="Murakami T."/>
            <person name="Takahashi K."/>
            <person name="Kajitani R."/>
            <person name="Toyoda A."/>
            <person name="Itoh T."/>
            <person name="Ohkuma M."/>
            <person name="Hongoh Y."/>
        </authorList>
    </citation>
    <scope>NUCLEOTIDE SEQUENCE [LARGE SCALE GENOMIC DNA]</scope>
    <source>
        <strain evidence="17">ZnDsv-02</strain>
    </source>
</reference>
<organism evidence="17 18">
    <name type="scientific">Candidatus Desulfovibrio kirbyi</name>
    <dbReference type="NCBI Taxonomy" id="2696086"/>
    <lineage>
        <taxon>Bacteria</taxon>
        <taxon>Pseudomonadati</taxon>
        <taxon>Thermodesulfobacteriota</taxon>
        <taxon>Desulfovibrionia</taxon>
        <taxon>Desulfovibrionales</taxon>
        <taxon>Desulfovibrionaceae</taxon>
        <taxon>Desulfovibrio</taxon>
    </lineage>
</organism>
<dbReference type="InterPro" id="IPR012338">
    <property type="entry name" value="Beta-lactam/transpept-like"/>
</dbReference>
<keyword evidence="6" id="KW-0645">Protease</keyword>
<dbReference type="EMBL" id="BLLL01000007">
    <property type="protein sequence ID" value="GFH63000.1"/>
    <property type="molecule type" value="Genomic_DNA"/>
</dbReference>